<proteinExistence type="predicted"/>
<comment type="caution">
    <text evidence="8">The sequence shown here is derived from an EMBL/GenBank/DDBJ whole genome shotgun (WGS) entry which is preliminary data.</text>
</comment>
<evidence type="ECO:0000256" key="1">
    <source>
        <dbReference type="ARBA" id="ARBA00022448"/>
    </source>
</evidence>
<dbReference type="Pfam" id="PF00005">
    <property type="entry name" value="ABC_tran"/>
    <property type="match status" value="1"/>
</dbReference>
<keyword evidence="9" id="KW-1185">Reference proteome</keyword>
<keyword evidence="5" id="KW-1278">Translocase</keyword>
<evidence type="ECO:0000256" key="6">
    <source>
        <dbReference type="ARBA" id="ARBA00023136"/>
    </source>
</evidence>
<dbReference type="InterPro" id="IPR003439">
    <property type="entry name" value="ABC_transporter-like_ATP-bd"/>
</dbReference>
<dbReference type="EMBL" id="JACHXA010000008">
    <property type="protein sequence ID" value="MBB3066389.1"/>
    <property type="molecule type" value="Genomic_DNA"/>
</dbReference>
<dbReference type="InterPro" id="IPR027417">
    <property type="entry name" value="P-loop_NTPase"/>
</dbReference>
<keyword evidence="6" id="KW-0472">Membrane</keyword>
<dbReference type="SMART" id="SM00382">
    <property type="entry name" value="AAA"/>
    <property type="match status" value="1"/>
</dbReference>
<dbReference type="NCBIfam" id="TIGR01189">
    <property type="entry name" value="ccmA"/>
    <property type="match status" value="1"/>
</dbReference>
<keyword evidence="3" id="KW-0201">Cytochrome c-type biogenesis</keyword>
<organism evidence="8 9">
    <name type="scientific">Limibacillus halophilus</name>
    <dbReference type="NCBI Taxonomy" id="1579333"/>
    <lineage>
        <taxon>Bacteria</taxon>
        <taxon>Pseudomonadati</taxon>
        <taxon>Pseudomonadota</taxon>
        <taxon>Alphaproteobacteria</taxon>
        <taxon>Rhodospirillales</taxon>
        <taxon>Rhodovibrionaceae</taxon>
        <taxon>Limibacillus</taxon>
    </lineage>
</organism>
<dbReference type="Gene3D" id="3.40.50.300">
    <property type="entry name" value="P-loop containing nucleotide triphosphate hydrolases"/>
    <property type="match status" value="1"/>
</dbReference>
<evidence type="ECO:0000256" key="2">
    <source>
        <dbReference type="ARBA" id="ARBA00022741"/>
    </source>
</evidence>
<accession>A0A839SWH5</accession>
<evidence type="ECO:0000256" key="5">
    <source>
        <dbReference type="ARBA" id="ARBA00022967"/>
    </source>
</evidence>
<dbReference type="PROSITE" id="PS50893">
    <property type="entry name" value="ABC_TRANSPORTER_2"/>
    <property type="match status" value="1"/>
</dbReference>
<dbReference type="GO" id="GO:0016887">
    <property type="term" value="F:ATP hydrolysis activity"/>
    <property type="evidence" value="ECO:0007669"/>
    <property type="project" value="InterPro"/>
</dbReference>
<dbReference type="SUPFAM" id="SSF52540">
    <property type="entry name" value="P-loop containing nucleoside triphosphate hydrolases"/>
    <property type="match status" value="1"/>
</dbReference>
<gene>
    <name evidence="8" type="ORF">FHR98_002695</name>
</gene>
<dbReference type="RefSeq" id="WP_183417209.1">
    <property type="nucleotide sequence ID" value="NZ_JACHXA010000008.1"/>
</dbReference>
<dbReference type="Proteomes" id="UP000581135">
    <property type="component" value="Unassembled WGS sequence"/>
</dbReference>
<dbReference type="InterPro" id="IPR003593">
    <property type="entry name" value="AAA+_ATPase"/>
</dbReference>
<keyword evidence="2" id="KW-0547">Nucleotide-binding</keyword>
<dbReference type="GO" id="GO:0022857">
    <property type="term" value="F:transmembrane transporter activity"/>
    <property type="evidence" value="ECO:0007669"/>
    <property type="project" value="InterPro"/>
</dbReference>
<reference evidence="8 9" key="1">
    <citation type="submission" date="2020-08" db="EMBL/GenBank/DDBJ databases">
        <title>Genomic Encyclopedia of Type Strains, Phase III (KMG-III): the genomes of soil and plant-associated and newly described type strains.</title>
        <authorList>
            <person name="Whitman W."/>
        </authorList>
    </citation>
    <scope>NUCLEOTIDE SEQUENCE [LARGE SCALE GENOMIC DNA]</scope>
    <source>
        <strain evidence="8 9">CECT 8803</strain>
    </source>
</reference>
<dbReference type="InterPro" id="IPR017871">
    <property type="entry name" value="ABC_transporter-like_CS"/>
</dbReference>
<dbReference type="AlphaFoldDB" id="A0A839SWH5"/>
<evidence type="ECO:0000256" key="4">
    <source>
        <dbReference type="ARBA" id="ARBA00022840"/>
    </source>
</evidence>
<sequence>MALFEGHNLVCERGERLVFAGLDFAVDPGDALLLTGPNGSGKSSLLRLMAGLLKPVAGDLRWEGRDLRTHRDGFLENLQYLGHLEAVKAVLDLRENLRFWAGLRGVDLSDTALYTTLRAFGLEDLADLPAGYLSAGQKRRLALSRLLVGEARLWLLDEPTVGLDQASVASLVTQVEKHRSEGGCVIAATHLDLGLSAPRHLALDRIGGVGAA</sequence>
<dbReference type="GO" id="GO:0017004">
    <property type="term" value="P:cytochrome complex assembly"/>
    <property type="evidence" value="ECO:0007669"/>
    <property type="project" value="UniProtKB-KW"/>
</dbReference>
<dbReference type="PROSITE" id="PS00211">
    <property type="entry name" value="ABC_TRANSPORTER_1"/>
    <property type="match status" value="1"/>
</dbReference>
<evidence type="ECO:0000256" key="3">
    <source>
        <dbReference type="ARBA" id="ARBA00022748"/>
    </source>
</evidence>
<protein>
    <submittedName>
        <fullName evidence="8">Heme exporter protein A</fullName>
    </submittedName>
</protein>
<dbReference type="NCBIfam" id="NF010061">
    <property type="entry name" value="PRK13538.1"/>
    <property type="match status" value="1"/>
</dbReference>
<keyword evidence="1" id="KW-0813">Transport</keyword>
<dbReference type="PANTHER" id="PTHR43499:SF1">
    <property type="entry name" value="ABC TRANSPORTER I FAMILY MEMBER 1"/>
    <property type="match status" value="1"/>
</dbReference>
<dbReference type="InterPro" id="IPR005895">
    <property type="entry name" value="ABC_transptr_haem_export_CcmA"/>
</dbReference>
<feature type="domain" description="ABC transporter" evidence="7">
    <location>
        <begin position="4"/>
        <end position="212"/>
    </location>
</feature>
<name>A0A839SWH5_9PROT</name>
<evidence type="ECO:0000313" key="9">
    <source>
        <dbReference type="Proteomes" id="UP000581135"/>
    </source>
</evidence>
<evidence type="ECO:0000259" key="7">
    <source>
        <dbReference type="PROSITE" id="PS50893"/>
    </source>
</evidence>
<dbReference type="GO" id="GO:0005524">
    <property type="term" value="F:ATP binding"/>
    <property type="evidence" value="ECO:0007669"/>
    <property type="project" value="UniProtKB-KW"/>
</dbReference>
<evidence type="ECO:0000313" key="8">
    <source>
        <dbReference type="EMBL" id="MBB3066389.1"/>
    </source>
</evidence>
<keyword evidence="4" id="KW-0067">ATP-binding</keyword>
<dbReference type="PANTHER" id="PTHR43499">
    <property type="entry name" value="ABC TRANSPORTER I FAMILY MEMBER 1"/>
    <property type="match status" value="1"/>
</dbReference>